<dbReference type="PANTHER" id="PTHR14094:SF9">
    <property type="entry name" value="SIGNAL RECOGNITION PARTICLE SUBUNIT SRP72"/>
    <property type="match status" value="1"/>
</dbReference>
<evidence type="ECO:0000256" key="8">
    <source>
        <dbReference type="ARBA" id="ARBA00023274"/>
    </source>
</evidence>
<feature type="compositionally biased region" description="Basic residues" evidence="10">
    <location>
        <begin position="657"/>
        <end position="668"/>
    </location>
</feature>
<evidence type="ECO:0000313" key="12">
    <source>
        <dbReference type="EMBL" id="ODV96243.1"/>
    </source>
</evidence>
<evidence type="ECO:0000256" key="7">
    <source>
        <dbReference type="ARBA" id="ARBA00023135"/>
    </source>
</evidence>
<feature type="domain" description="Signal recognition particle SRP72 subunit RNA-binding" evidence="11">
    <location>
        <begin position="582"/>
        <end position="617"/>
    </location>
</feature>
<keyword evidence="8 9" id="KW-0687">Ribonucleoprotein</keyword>
<accession>A0A1E4TWS1</accession>
<dbReference type="EMBL" id="KV454013">
    <property type="protein sequence ID" value="ODV96243.1"/>
    <property type="molecule type" value="Genomic_DNA"/>
</dbReference>
<dbReference type="PANTHER" id="PTHR14094">
    <property type="entry name" value="SIGNAL RECOGNITION PARTICLE 72"/>
    <property type="match status" value="1"/>
</dbReference>
<comment type="similarity">
    <text evidence="3 9">Belongs to the SRP72 family.</text>
</comment>
<evidence type="ECO:0000256" key="9">
    <source>
        <dbReference type="PIRNR" id="PIRNR038922"/>
    </source>
</evidence>
<dbReference type="GO" id="GO:0008312">
    <property type="term" value="F:7S RNA binding"/>
    <property type="evidence" value="ECO:0007669"/>
    <property type="project" value="InterPro"/>
</dbReference>
<evidence type="ECO:0000256" key="1">
    <source>
        <dbReference type="ARBA" id="ARBA00004240"/>
    </source>
</evidence>
<dbReference type="AlphaFoldDB" id="A0A1E4TWS1"/>
<comment type="subcellular location">
    <subcellularLocation>
        <location evidence="2 9">Cytoplasm</location>
    </subcellularLocation>
    <subcellularLocation>
        <location evidence="1">Endoplasmic reticulum</location>
    </subcellularLocation>
</comment>
<evidence type="ECO:0000256" key="3">
    <source>
        <dbReference type="ARBA" id="ARBA00007676"/>
    </source>
</evidence>
<feature type="region of interest" description="Disordered" evidence="10">
    <location>
        <begin position="574"/>
        <end position="594"/>
    </location>
</feature>
<keyword evidence="13" id="KW-1185">Reference proteome</keyword>
<dbReference type="Proteomes" id="UP000094236">
    <property type="component" value="Unassembled WGS sequence"/>
</dbReference>
<dbReference type="InterPro" id="IPR011990">
    <property type="entry name" value="TPR-like_helical_dom_sf"/>
</dbReference>
<keyword evidence="7 9" id="KW-0733">Signal recognition particle</keyword>
<dbReference type="InterPro" id="IPR013699">
    <property type="entry name" value="Signal_recog_part_SRP72_RNA-bd"/>
</dbReference>
<name>A0A1E4TWS1_PACTA</name>
<dbReference type="Gene3D" id="1.25.40.10">
    <property type="entry name" value="Tetratricopeptide repeat domain"/>
    <property type="match status" value="1"/>
</dbReference>
<keyword evidence="6" id="KW-0256">Endoplasmic reticulum</keyword>
<dbReference type="GO" id="GO:0006614">
    <property type="term" value="P:SRP-dependent cotranslational protein targeting to membrane"/>
    <property type="evidence" value="ECO:0007669"/>
    <property type="project" value="UniProtKB-UniRule"/>
</dbReference>
<gene>
    <name evidence="12" type="ORF">PACTADRAFT_49625</name>
</gene>
<sequence length="668" mass="76261">MAPSLADLFQQLEVHSRNEEHQRVYDYSLKILQKQPGNVQVLKTCLVSLINLDKYQAAFKLLSTHESVESPSLLLEKAYIYYKLNKHDLLGVLFQANEDRFNNEVALLHLQAQESYKIGDNKKALKIYRDLISSSGKSAQQQQQQQSASSQSASSSFEILDLSVNERAVIAQSLLLRDDAIAIKDSNPISSDVDSSYDLLFNNALIEIGLGNYERAIEDLLKAKEICELSVKNYSSKDKFQELSPIILQISYCYLKKNNIATGESFLKELLQEIEANNYNEDKALKLIILNNLYYIKYLQDEKINPNLIYKNLQFPSILNNISNKLTLSQTYKLDKNEILLSYKIGKDIKKKKLDSYEHNFNNSLLPSALSILYKYQIDIFEQEEEDDEEEDVKSIASKLFRLAIKLKNNLALSLIAIQYNNSINNYNNSLLILESLFKENDLLLVQHPNLALLLLSIFEKMDRNLSNFLKILEEQDFLKLVDISLENNYKIIEDLGFRILSTNNHANFYNRIFQKLHDANPNNKLISVILNGTNDNLDSILKPIDELTSNIDVDELLNSEAIVDSTNTTLPKRSLPSVNSNIKKRKRNKKIPDHLVNKISDPERWLPLKDRSTYKPKRGKKNLTQGGTADATTEINIANNNNANPSSSSVNTSKKGGNKKNKKKGRR</sequence>
<evidence type="ECO:0000256" key="6">
    <source>
        <dbReference type="ARBA" id="ARBA00022824"/>
    </source>
</evidence>
<feature type="compositionally biased region" description="Low complexity" evidence="10">
    <location>
        <begin position="640"/>
        <end position="656"/>
    </location>
</feature>
<evidence type="ECO:0000313" key="13">
    <source>
        <dbReference type="Proteomes" id="UP000094236"/>
    </source>
</evidence>
<reference evidence="13" key="1">
    <citation type="submission" date="2016-05" db="EMBL/GenBank/DDBJ databases">
        <title>Comparative genomics of biotechnologically important yeasts.</title>
        <authorList>
            <consortium name="DOE Joint Genome Institute"/>
            <person name="Riley R."/>
            <person name="Haridas S."/>
            <person name="Wolfe K.H."/>
            <person name="Lopes M.R."/>
            <person name="Hittinger C.T."/>
            <person name="Goker M."/>
            <person name="Salamov A."/>
            <person name="Wisecaver J."/>
            <person name="Long T.M."/>
            <person name="Aerts A.L."/>
            <person name="Barry K."/>
            <person name="Choi C."/>
            <person name="Clum A."/>
            <person name="Coughlan A.Y."/>
            <person name="Deshpande S."/>
            <person name="Douglass A.P."/>
            <person name="Hanson S.J."/>
            <person name="Klenk H.-P."/>
            <person name="Labutti K."/>
            <person name="Lapidus A."/>
            <person name="Lindquist E."/>
            <person name="Lipzen A."/>
            <person name="Meier-Kolthoff J.P."/>
            <person name="Ohm R.A."/>
            <person name="Otillar R.P."/>
            <person name="Pangilinan J."/>
            <person name="Peng Y."/>
            <person name="Rokas A."/>
            <person name="Rosa C.A."/>
            <person name="Scheuner C."/>
            <person name="Sibirny A.A."/>
            <person name="Slot J.C."/>
            <person name="Stielow J.B."/>
            <person name="Sun H."/>
            <person name="Kurtzman C.P."/>
            <person name="Blackwell M."/>
            <person name="Grigoriev I.V."/>
            <person name="Jeffries T.W."/>
        </authorList>
    </citation>
    <scope>NUCLEOTIDE SEQUENCE [LARGE SCALE GENOMIC DNA]</scope>
    <source>
        <strain evidence="13">NRRL Y-2460</strain>
    </source>
</reference>
<dbReference type="Pfam" id="PF08492">
    <property type="entry name" value="SRP72"/>
    <property type="match status" value="1"/>
</dbReference>
<dbReference type="SUPFAM" id="SSF48452">
    <property type="entry name" value="TPR-like"/>
    <property type="match status" value="2"/>
</dbReference>
<feature type="region of interest" description="Disordered" evidence="10">
    <location>
        <begin position="609"/>
        <end position="668"/>
    </location>
</feature>
<evidence type="ECO:0000259" key="11">
    <source>
        <dbReference type="Pfam" id="PF08492"/>
    </source>
</evidence>
<proteinExistence type="inferred from homology"/>
<protein>
    <recommendedName>
        <fullName evidence="4 9">Signal recognition particle subunit SRP72</fullName>
    </recommendedName>
</protein>
<dbReference type="OrthoDB" id="5421607at2759"/>
<evidence type="ECO:0000256" key="4">
    <source>
        <dbReference type="ARBA" id="ARBA00018350"/>
    </source>
</evidence>
<evidence type="ECO:0000256" key="5">
    <source>
        <dbReference type="ARBA" id="ARBA00022490"/>
    </source>
</evidence>
<dbReference type="STRING" id="669874.A0A1E4TWS1"/>
<dbReference type="GO" id="GO:0005786">
    <property type="term" value="C:signal recognition particle, endoplasmic reticulum targeting"/>
    <property type="evidence" value="ECO:0007669"/>
    <property type="project" value="UniProtKB-UniRule"/>
</dbReference>
<dbReference type="InterPro" id="IPR026270">
    <property type="entry name" value="SRP72"/>
</dbReference>
<organism evidence="12 13">
    <name type="scientific">Pachysolen tannophilus NRRL Y-2460</name>
    <dbReference type="NCBI Taxonomy" id="669874"/>
    <lineage>
        <taxon>Eukaryota</taxon>
        <taxon>Fungi</taxon>
        <taxon>Dikarya</taxon>
        <taxon>Ascomycota</taxon>
        <taxon>Saccharomycotina</taxon>
        <taxon>Pichiomycetes</taxon>
        <taxon>Pachysolenaceae</taxon>
        <taxon>Pachysolen</taxon>
    </lineage>
</organism>
<keyword evidence="5 9" id="KW-0963">Cytoplasm</keyword>
<evidence type="ECO:0000256" key="10">
    <source>
        <dbReference type="SAM" id="MobiDB-lite"/>
    </source>
</evidence>
<feature type="compositionally biased region" description="Polar residues" evidence="10">
    <location>
        <begin position="623"/>
        <end position="639"/>
    </location>
</feature>
<comment type="function">
    <text evidence="9">Component of the signal recognition particle (SRP) complex, a ribonucleoprotein complex that mediates the cotranslational targeting of secretory and membrane proteins to the endoplasmic reticulum (ER).</text>
</comment>
<dbReference type="GO" id="GO:0043022">
    <property type="term" value="F:ribosome binding"/>
    <property type="evidence" value="ECO:0007669"/>
    <property type="project" value="TreeGrafter"/>
</dbReference>
<evidence type="ECO:0000256" key="2">
    <source>
        <dbReference type="ARBA" id="ARBA00004496"/>
    </source>
</evidence>
<dbReference type="GO" id="GO:0005783">
    <property type="term" value="C:endoplasmic reticulum"/>
    <property type="evidence" value="ECO:0007669"/>
    <property type="project" value="UniProtKB-SubCell"/>
</dbReference>
<dbReference type="PIRSF" id="PIRSF038922">
    <property type="entry name" value="SRP72"/>
    <property type="match status" value="1"/>
</dbReference>